<dbReference type="AlphaFoldDB" id="A0AAE1PKY5"/>
<feature type="compositionally biased region" description="Polar residues" evidence="1">
    <location>
        <begin position="80"/>
        <end position="90"/>
    </location>
</feature>
<gene>
    <name evidence="2" type="ORF">Pmani_019372</name>
</gene>
<organism evidence="2 3">
    <name type="scientific">Petrolisthes manimaculis</name>
    <dbReference type="NCBI Taxonomy" id="1843537"/>
    <lineage>
        <taxon>Eukaryota</taxon>
        <taxon>Metazoa</taxon>
        <taxon>Ecdysozoa</taxon>
        <taxon>Arthropoda</taxon>
        <taxon>Crustacea</taxon>
        <taxon>Multicrustacea</taxon>
        <taxon>Malacostraca</taxon>
        <taxon>Eumalacostraca</taxon>
        <taxon>Eucarida</taxon>
        <taxon>Decapoda</taxon>
        <taxon>Pleocyemata</taxon>
        <taxon>Anomura</taxon>
        <taxon>Galatheoidea</taxon>
        <taxon>Porcellanidae</taxon>
        <taxon>Petrolisthes</taxon>
    </lineage>
</organism>
<proteinExistence type="predicted"/>
<evidence type="ECO:0000313" key="2">
    <source>
        <dbReference type="EMBL" id="KAK4308977.1"/>
    </source>
</evidence>
<dbReference type="Proteomes" id="UP001292094">
    <property type="component" value="Unassembled WGS sequence"/>
</dbReference>
<name>A0AAE1PKY5_9EUCA</name>
<accession>A0AAE1PKY5</accession>
<keyword evidence="3" id="KW-1185">Reference proteome</keyword>
<protein>
    <submittedName>
        <fullName evidence="2">Uncharacterized protein</fullName>
    </submittedName>
</protein>
<dbReference type="EMBL" id="JAWZYT010001817">
    <property type="protein sequence ID" value="KAK4308977.1"/>
    <property type="molecule type" value="Genomic_DNA"/>
</dbReference>
<evidence type="ECO:0000256" key="1">
    <source>
        <dbReference type="SAM" id="MobiDB-lite"/>
    </source>
</evidence>
<feature type="region of interest" description="Disordered" evidence="1">
    <location>
        <begin position="64"/>
        <end position="90"/>
    </location>
</feature>
<comment type="caution">
    <text evidence="2">The sequence shown here is derived from an EMBL/GenBank/DDBJ whole genome shotgun (WGS) entry which is preliminary data.</text>
</comment>
<reference evidence="2" key="1">
    <citation type="submission" date="2023-11" db="EMBL/GenBank/DDBJ databases">
        <title>Genome assemblies of two species of porcelain crab, Petrolisthes cinctipes and Petrolisthes manimaculis (Anomura: Porcellanidae).</title>
        <authorList>
            <person name="Angst P."/>
        </authorList>
    </citation>
    <scope>NUCLEOTIDE SEQUENCE</scope>
    <source>
        <strain evidence="2">PB745_02</strain>
        <tissue evidence="2">Gill</tissue>
    </source>
</reference>
<evidence type="ECO:0000313" key="3">
    <source>
        <dbReference type="Proteomes" id="UP001292094"/>
    </source>
</evidence>
<sequence length="90" mass="9963">MEAGILEYDKYRRTFLVTFMPCLYHQQPPQAHSFVTSLNENTITGGRCRGSDSLSIRSVVSRRVSKASSTASPMPPRDMTITSSPRLPSG</sequence>